<dbReference type="Pfam" id="PF00854">
    <property type="entry name" value="PTR2"/>
    <property type="match status" value="1"/>
</dbReference>
<evidence type="ECO:0000256" key="1">
    <source>
        <dbReference type="ARBA" id="ARBA00004141"/>
    </source>
</evidence>
<keyword evidence="3 6" id="KW-1133">Transmembrane helix</keyword>
<gene>
    <name evidence="7" type="ORF">HHK36_000444</name>
</gene>
<evidence type="ECO:0000256" key="2">
    <source>
        <dbReference type="ARBA" id="ARBA00022692"/>
    </source>
</evidence>
<dbReference type="GO" id="GO:0005737">
    <property type="term" value="C:cytoplasm"/>
    <property type="evidence" value="ECO:0007669"/>
    <property type="project" value="TreeGrafter"/>
</dbReference>
<dbReference type="InterPro" id="IPR036259">
    <property type="entry name" value="MFS_trans_sf"/>
</dbReference>
<dbReference type="InterPro" id="IPR000109">
    <property type="entry name" value="POT_fam"/>
</dbReference>
<dbReference type="AlphaFoldDB" id="A0A834ZVW8"/>
<dbReference type="GO" id="GO:0016020">
    <property type="term" value="C:membrane"/>
    <property type="evidence" value="ECO:0007669"/>
    <property type="project" value="UniProtKB-SubCell"/>
</dbReference>
<dbReference type="GO" id="GO:0022857">
    <property type="term" value="F:transmembrane transporter activity"/>
    <property type="evidence" value="ECO:0007669"/>
    <property type="project" value="InterPro"/>
</dbReference>
<protein>
    <submittedName>
        <fullName evidence="7">Uncharacterized protein</fullName>
    </submittedName>
</protein>
<accession>A0A834ZVW8</accession>
<evidence type="ECO:0000256" key="5">
    <source>
        <dbReference type="SAM" id="MobiDB-lite"/>
    </source>
</evidence>
<keyword evidence="2 6" id="KW-0812">Transmembrane</keyword>
<keyword evidence="8" id="KW-1185">Reference proteome</keyword>
<sequence length="405" mass="45470">MAKPSTSDVSSDEDPSNDSISSEEEQKNEEIIEEEDEEELEAVARMAGSDDNESGEDNPPATDDDANGDAESDDEEEQSFICRSDLFKDGVMSVAVVLFVDLVGDDDFCSGGSLYANPIDSSLLLSLGSHVDGAASTGALVPPSRLTHLAELKLEHQFLRVPLEYFKKSMRTNHRIVEKEMSAVFSSVSEAVDRDMSKEEAVHHLTTLVSRLQGLKRKVGCLIAATVMFWVEENKGWKWSFIISVVALSFALCIFAIGFPFYRYKHPSGSPLTRMLKKKEVAPALAWCAENKSKLKKSKWKLALCNAFRIAETYLQFLEAEEWLLLAIKWVRSGKENIVADALSRQHENTTQMLSMLMVISMPISDRMIAIQKEWENDADLQRLIEDLKHEPMTHPGYSWTHDQL</sequence>
<feature type="region of interest" description="Disordered" evidence="5">
    <location>
        <begin position="1"/>
        <end position="78"/>
    </location>
</feature>
<dbReference type="GO" id="GO:0034657">
    <property type="term" value="C:GID complex"/>
    <property type="evidence" value="ECO:0007669"/>
    <property type="project" value="TreeGrafter"/>
</dbReference>
<proteinExistence type="predicted"/>
<feature type="transmembrane region" description="Helical" evidence="6">
    <location>
        <begin position="237"/>
        <end position="262"/>
    </location>
</feature>
<keyword evidence="4 6" id="KW-0472">Membrane</keyword>
<comment type="caution">
    <text evidence="7">The sequence shown here is derived from an EMBL/GenBank/DDBJ whole genome shotgun (WGS) entry which is preliminary data.</text>
</comment>
<dbReference type="PANTHER" id="PTHR12170:SF2">
    <property type="entry name" value="E3 UBIQUITIN-PROTEIN TRANSFERASE MAEA"/>
    <property type="match status" value="1"/>
</dbReference>
<evidence type="ECO:0000256" key="3">
    <source>
        <dbReference type="ARBA" id="ARBA00022989"/>
    </source>
</evidence>
<name>A0A834ZVW8_TETSI</name>
<feature type="compositionally biased region" description="Acidic residues" evidence="5">
    <location>
        <begin position="31"/>
        <end position="41"/>
    </location>
</feature>
<evidence type="ECO:0000313" key="8">
    <source>
        <dbReference type="Proteomes" id="UP000655225"/>
    </source>
</evidence>
<evidence type="ECO:0000313" key="7">
    <source>
        <dbReference type="EMBL" id="KAF8412480.1"/>
    </source>
</evidence>
<organism evidence="7 8">
    <name type="scientific">Tetracentron sinense</name>
    <name type="common">Spur-leaf</name>
    <dbReference type="NCBI Taxonomy" id="13715"/>
    <lineage>
        <taxon>Eukaryota</taxon>
        <taxon>Viridiplantae</taxon>
        <taxon>Streptophyta</taxon>
        <taxon>Embryophyta</taxon>
        <taxon>Tracheophyta</taxon>
        <taxon>Spermatophyta</taxon>
        <taxon>Magnoliopsida</taxon>
        <taxon>Trochodendrales</taxon>
        <taxon>Trochodendraceae</taxon>
        <taxon>Tetracentron</taxon>
    </lineage>
</organism>
<reference evidence="7 8" key="1">
    <citation type="submission" date="2020-04" db="EMBL/GenBank/DDBJ databases">
        <title>Plant Genome Project.</title>
        <authorList>
            <person name="Zhang R.-G."/>
        </authorList>
    </citation>
    <scope>NUCLEOTIDE SEQUENCE [LARGE SCALE GENOMIC DNA]</scope>
    <source>
        <strain evidence="7">YNK0</strain>
        <tissue evidence="7">Leaf</tissue>
    </source>
</reference>
<evidence type="ECO:0000256" key="6">
    <source>
        <dbReference type="SAM" id="Phobius"/>
    </source>
</evidence>
<dbReference type="Gene3D" id="1.20.1250.20">
    <property type="entry name" value="MFS general substrate transporter like domains"/>
    <property type="match status" value="1"/>
</dbReference>
<dbReference type="GO" id="GO:0004842">
    <property type="term" value="F:ubiquitin-protein transferase activity"/>
    <property type="evidence" value="ECO:0007669"/>
    <property type="project" value="InterPro"/>
</dbReference>
<feature type="compositionally biased region" description="Acidic residues" evidence="5">
    <location>
        <begin position="50"/>
        <end position="78"/>
    </location>
</feature>
<dbReference type="OrthoDB" id="1933455at2759"/>
<comment type="subcellular location">
    <subcellularLocation>
        <location evidence="1">Membrane</location>
        <topology evidence="1">Multi-pass membrane protein</topology>
    </subcellularLocation>
</comment>
<dbReference type="EMBL" id="JABCRI010000001">
    <property type="protein sequence ID" value="KAF8412480.1"/>
    <property type="molecule type" value="Genomic_DNA"/>
</dbReference>
<evidence type="ECO:0000256" key="4">
    <source>
        <dbReference type="ARBA" id="ARBA00023136"/>
    </source>
</evidence>
<feature type="compositionally biased region" description="Acidic residues" evidence="5">
    <location>
        <begin position="10"/>
        <end position="23"/>
    </location>
</feature>
<dbReference type="GO" id="GO:0005634">
    <property type="term" value="C:nucleus"/>
    <property type="evidence" value="ECO:0007669"/>
    <property type="project" value="TreeGrafter"/>
</dbReference>
<dbReference type="InterPro" id="IPR045098">
    <property type="entry name" value="Fyv10_fam"/>
</dbReference>
<dbReference type="PANTHER" id="PTHR12170">
    <property type="entry name" value="MACROPHAGE ERYTHROBLAST ATTACHER-RELATED"/>
    <property type="match status" value="1"/>
</dbReference>
<dbReference type="GO" id="GO:0043161">
    <property type="term" value="P:proteasome-mediated ubiquitin-dependent protein catabolic process"/>
    <property type="evidence" value="ECO:0007669"/>
    <property type="project" value="InterPro"/>
</dbReference>
<dbReference type="Proteomes" id="UP000655225">
    <property type="component" value="Unassembled WGS sequence"/>
</dbReference>